<dbReference type="InterPro" id="IPR027267">
    <property type="entry name" value="AH/BAR_dom_sf"/>
</dbReference>
<organism evidence="4 5">
    <name type="scientific">Coilia grayii</name>
    <name type="common">Gray's grenadier anchovy</name>
    <dbReference type="NCBI Taxonomy" id="363190"/>
    <lineage>
        <taxon>Eukaryota</taxon>
        <taxon>Metazoa</taxon>
        <taxon>Chordata</taxon>
        <taxon>Craniata</taxon>
        <taxon>Vertebrata</taxon>
        <taxon>Euteleostomi</taxon>
        <taxon>Actinopterygii</taxon>
        <taxon>Neopterygii</taxon>
        <taxon>Teleostei</taxon>
        <taxon>Clupei</taxon>
        <taxon>Clupeiformes</taxon>
        <taxon>Clupeoidei</taxon>
        <taxon>Engraulidae</taxon>
        <taxon>Coilinae</taxon>
        <taxon>Coilia</taxon>
    </lineage>
</organism>
<feature type="coiled-coil region" evidence="1">
    <location>
        <begin position="111"/>
        <end position="145"/>
    </location>
</feature>
<feature type="region of interest" description="Disordered" evidence="2">
    <location>
        <begin position="235"/>
        <end position="286"/>
    </location>
</feature>
<dbReference type="Proteomes" id="UP001591681">
    <property type="component" value="Unassembled WGS sequence"/>
</dbReference>
<dbReference type="AlphaFoldDB" id="A0ABD1IQF5"/>
<sequence>MRSNPAVCSDSLDVDQSALQRLKKTVKAIHNSGLTHVENKEQYTAVLDSLGNSHLCQDNNEVSTGFLNLAVFTREVTALFKNLGQNLNNILSFPLDNVLKNEPRDSRLELKKQMEKSWKDYDVKVAKLEKERREKQKQAALIRLENDLTEDMERERRTFQLQMCEYLLKIQELKIRQGPDLLQSLIKYFQAQLTFFQDGLKAAENLSPFVEKLATSVHTGSSSIEAQGHIEAQGSSSIEAQGSSSIEAQGSSSIEAQGSSSIEAQGSSSIEAQGSSSIEAQGHIEA</sequence>
<dbReference type="SUPFAM" id="SSF103657">
    <property type="entry name" value="BAR/IMD domain-like"/>
    <property type="match status" value="1"/>
</dbReference>
<protein>
    <recommendedName>
        <fullName evidence="3">BAR domain-containing protein</fullName>
    </recommendedName>
</protein>
<evidence type="ECO:0000256" key="1">
    <source>
        <dbReference type="SAM" id="Coils"/>
    </source>
</evidence>
<proteinExistence type="predicted"/>
<evidence type="ECO:0000259" key="3">
    <source>
        <dbReference type="Pfam" id="PF16746"/>
    </source>
</evidence>
<evidence type="ECO:0000313" key="4">
    <source>
        <dbReference type="EMBL" id="KAL2076854.1"/>
    </source>
</evidence>
<keyword evidence="1" id="KW-0175">Coiled coil</keyword>
<evidence type="ECO:0000313" key="5">
    <source>
        <dbReference type="Proteomes" id="UP001591681"/>
    </source>
</evidence>
<dbReference type="InterPro" id="IPR043593">
    <property type="entry name" value="ASAP"/>
</dbReference>
<evidence type="ECO:0000256" key="2">
    <source>
        <dbReference type="SAM" id="MobiDB-lite"/>
    </source>
</evidence>
<dbReference type="EMBL" id="JBHFQA010000048">
    <property type="protein sequence ID" value="KAL2076854.1"/>
    <property type="molecule type" value="Genomic_DNA"/>
</dbReference>
<feature type="compositionally biased region" description="Low complexity" evidence="2">
    <location>
        <begin position="235"/>
        <end position="279"/>
    </location>
</feature>
<dbReference type="Pfam" id="PF16746">
    <property type="entry name" value="BAR_3"/>
    <property type="match status" value="1"/>
</dbReference>
<name>A0ABD1IQF5_9TELE</name>
<dbReference type="PANTHER" id="PTHR45854">
    <property type="entry name" value="ASAP FAMILY MEMBER"/>
    <property type="match status" value="1"/>
</dbReference>
<dbReference type="InterPro" id="IPR004148">
    <property type="entry name" value="BAR_dom"/>
</dbReference>
<reference evidence="4 5" key="1">
    <citation type="submission" date="2024-09" db="EMBL/GenBank/DDBJ databases">
        <title>A chromosome-level genome assembly of Gray's grenadier anchovy, Coilia grayii.</title>
        <authorList>
            <person name="Fu Z."/>
        </authorList>
    </citation>
    <scope>NUCLEOTIDE SEQUENCE [LARGE SCALE GENOMIC DNA]</scope>
    <source>
        <strain evidence="4">G4</strain>
        <tissue evidence="4">Muscle</tissue>
    </source>
</reference>
<accession>A0ABD1IQF5</accession>
<dbReference type="PANTHER" id="PTHR45854:SF1">
    <property type="entry name" value="ARF-GAP WITH SH3 DOMAIN, ANK REPEAT AND PH DOMAIN-CONTAINING PROTEIN 3"/>
    <property type="match status" value="1"/>
</dbReference>
<keyword evidence="5" id="KW-1185">Reference proteome</keyword>
<gene>
    <name evidence="4" type="ORF">ACEWY4_027552</name>
</gene>
<comment type="caution">
    <text evidence="4">The sequence shown here is derived from an EMBL/GenBank/DDBJ whole genome shotgun (WGS) entry which is preliminary data.</text>
</comment>
<dbReference type="Gene3D" id="1.20.1270.60">
    <property type="entry name" value="Arfaptin homology (AH) domain/BAR domain"/>
    <property type="match status" value="1"/>
</dbReference>
<feature type="domain" description="BAR" evidence="3">
    <location>
        <begin position="12"/>
        <end position="221"/>
    </location>
</feature>